<dbReference type="AlphaFoldDB" id="A0A0R1Q5M4"/>
<reference evidence="3 4" key="1">
    <citation type="journal article" date="2015" name="Genome Announc.">
        <title>Expanding the biotechnology potential of lactobacilli through comparative genomics of 213 strains and associated genera.</title>
        <authorList>
            <person name="Sun Z."/>
            <person name="Harris H.M."/>
            <person name="McCann A."/>
            <person name="Guo C."/>
            <person name="Argimon S."/>
            <person name="Zhang W."/>
            <person name="Yang X."/>
            <person name="Jeffery I.B."/>
            <person name="Cooney J.C."/>
            <person name="Kagawa T.F."/>
            <person name="Liu W."/>
            <person name="Song Y."/>
            <person name="Salvetti E."/>
            <person name="Wrobel A."/>
            <person name="Rasinkangas P."/>
            <person name="Parkhill J."/>
            <person name="Rea M.C."/>
            <person name="O'Sullivan O."/>
            <person name="Ritari J."/>
            <person name="Douillard F.P."/>
            <person name="Paul Ross R."/>
            <person name="Yang R."/>
            <person name="Briner A.E."/>
            <person name="Felis G.E."/>
            <person name="de Vos W.M."/>
            <person name="Barrangou R."/>
            <person name="Klaenhammer T.R."/>
            <person name="Caufield P.W."/>
            <person name="Cui Y."/>
            <person name="Zhang H."/>
            <person name="O'Toole P.W."/>
        </authorList>
    </citation>
    <scope>NUCLEOTIDE SEQUENCE [LARGE SCALE GENOMIC DNA]</scope>
    <source>
        <strain evidence="3 4">DSM 19971</strain>
    </source>
</reference>
<protein>
    <submittedName>
        <fullName evidence="3">NADPH-dependent FMN reductase</fullName>
    </submittedName>
</protein>
<dbReference type="Gene3D" id="3.40.50.360">
    <property type="match status" value="1"/>
</dbReference>
<sequence length="376" mass="42007">MKLVAIVGTNAAFSYNRILLHYMQQHFEKTAKIEVCEISELPPFCEDLPVREESKIMELAHKIVKADGVVFACPEYDHSIPAPLKSAIEWLSYEIDPLKQKPVLIVGASYGPQGSSRAQQHLRQILASPDVNANVLPGNEFLLGNVAQVFDKERQLGDQQAIKQLDSCFNEFLSYVRVLQADAREDKKINSEINPFFSDATVQFATGKLKLLEIQQLFSTLPFELDFIDADDKFAWFSDKPQREHKRSIADLNEPVKDCHPPKAVPAVLKILSDFRSGVNDRVERCFIAQGHQIYTQYLAVRDTGNKYLGTLEITGNVDHLKNLLETGAFGGKAEADVETSQNYEVKEKNNADVVTGASQHEGNGKDTSPGSKEIL</sequence>
<dbReference type="EMBL" id="AZEG01000006">
    <property type="protein sequence ID" value="KRL38164.1"/>
    <property type="molecule type" value="Genomic_DNA"/>
</dbReference>
<feature type="domain" description="NADPH-dependent FMN reductase-like" evidence="2">
    <location>
        <begin position="1"/>
        <end position="146"/>
    </location>
</feature>
<dbReference type="InterPro" id="IPR029039">
    <property type="entry name" value="Flavoprotein-like_sf"/>
</dbReference>
<dbReference type="RefSeq" id="WP_057736380.1">
    <property type="nucleotide sequence ID" value="NZ_AZEG01000006.1"/>
</dbReference>
<proteinExistence type="predicted"/>
<dbReference type="PANTHER" id="PTHR30543">
    <property type="entry name" value="CHROMATE REDUCTASE"/>
    <property type="match status" value="1"/>
</dbReference>
<evidence type="ECO:0000259" key="2">
    <source>
        <dbReference type="Pfam" id="PF03358"/>
    </source>
</evidence>
<dbReference type="Proteomes" id="UP000051155">
    <property type="component" value="Unassembled WGS sequence"/>
</dbReference>
<dbReference type="SUPFAM" id="SSF52218">
    <property type="entry name" value="Flavoproteins"/>
    <property type="match status" value="1"/>
</dbReference>
<evidence type="ECO:0000313" key="4">
    <source>
        <dbReference type="Proteomes" id="UP000051155"/>
    </source>
</evidence>
<organism evidence="3 4">
    <name type="scientific">Liquorilactobacillus uvarum DSM 19971</name>
    <dbReference type="NCBI Taxonomy" id="1423812"/>
    <lineage>
        <taxon>Bacteria</taxon>
        <taxon>Bacillati</taxon>
        <taxon>Bacillota</taxon>
        <taxon>Bacilli</taxon>
        <taxon>Lactobacillales</taxon>
        <taxon>Lactobacillaceae</taxon>
        <taxon>Liquorilactobacillus</taxon>
    </lineage>
</organism>
<dbReference type="GO" id="GO:0010181">
    <property type="term" value="F:FMN binding"/>
    <property type="evidence" value="ECO:0007669"/>
    <property type="project" value="TreeGrafter"/>
</dbReference>
<dbReference type="InterPro" id="IPR005025">
    <property type="entry name" value="FMN_Rdtase-like_dom"/>
</dbReference>
<feature type="compositionally biased region" description="Polar residues" evidence="1">
    <location>
        <begin position="357"/>
        <end position="376"/>
    </location>
</feature>
<dbReference type="PANTHER" id="PTHR30543:SF21">
    <property type="entry name" value="NAD(P)H-DEPENDENT FMN REDUCTASE LOT6"/>
    <property type="match status" value="1"/>
</dbReference>
<dbReference type="Gene3D" id="3.30.450.20">
    <property type="entry name" value="PAS domain"/>
    <property type="match status" value="1"/>
</dbReference>
<name>A0A0R1Q5M4_9LACO</name>
<accession>A0A0R1Q5M4</accession>
<dbReference type="GO" id="GO:0005829">
    <property type="term" value="C:cytosol"/>
    <property type="evidence" value="ECO:0007669"/>
    <property type="project" value="TreeGrafter"/>
</dbReference>
<dbReference type="PATRIC" id="fig|1423812.3.peg.2245"/>
<comment type="caution">
    <text evidence="3">The sequence shown here is derived from an EMBL/GenBank/DDBJ whole genome shotgun (WGS) entry which is preliminary data.</text>
</comment>
<dbReference type="STRING" id="1423812.FD20_GL002114"/>
<dbReference type="Pfam" id="PF13596">
    <property type="entry name" value="PAS_10"/>
    <property type="match status" value="1"/>
</dbReference>
<gene>
    <name evidence="3" type="ORF">FD20_GL002114</name>
</gene>
<evidence type="ECO:0000256" key="1">
    <source>
        <dbReference type="SAM" id="MobiDB-lite"/>
    </source>
</evidence>
<dbReference type="InterPro" id="IPR050712">
    <property type="entry name" value="NAD(P)H-dep_reductase"/>
</dbReference>
<feature type="region of interest" description="Disordered" evidence="1">
    <location>
        <begin position="341"/>
        <end position="376"/>
    </location>
</feature>
<evidence type="ECO:0000313" key="3">
    <source>
        <dbReference type="EMBL" id="KRL38164.1"/>
    </source>
</evidence>
<dbReference type="GO" id="GO:0016491">
    <property type="term" value="F:oxidoreductase activity"/>
    <property type="evidence" value="ECO:0007669"/>
    <property type="project" value="InterPro"/>
</dbReference>
<keyword evidence="4" id="KW-1185">Reference proteome</keyword>
<dbReference type="Pfam" id="PF03358">
    <property type="entry name" value="FMN_red"/>
    <property type="match status" value="1"/>
</dbReference>